<gene>
    <name evidence="1" type="ordered locus">MA_2287</name>
</gene>
<dbReference type="EMBL" id="AE010299">
    <property type="protein sequence ID" value="AAM05680.1"/>
    <property type="molecule type" value="Genomic_DNA"/>
</dbReference>
<sequence length="447" mass="50220">MPFSCNLCYGGIDYMSKDRDKENLPPGFSDILDFKFTDALFGRRARRFFLGASIPDGYFKYTSKHAPLPLTEWEQMLVLSAASGNTGWHNLIMRGERYAPALSNYACSAGGRTFPSAAGFHTSELFFTDDTGVYFFETRDAPELATRSESGTFDAEELIKAHRARVSKISEGRMKLPPETPYIEAHNTWVVNHPGTTLIIPVADLAQHVLAGICYYTQNGICFYDDVHGKKIEGLEQFSKLVDTENPLPVSFLEMWSLSEATAELSITCYAGMLMLQAMGLGGWMFNGIDPFAALGASGNPDVPGLGFRYDTDERWALPNPTGLPGVFEGHTPPHYRDMRHAVDVLTERKFGKGGPFNPDTPGYYRDAKAVRSNAIPHNEEFRECVALQAQYIYDNFGKFPGTVPSIFVMPYLQAQHIDLEFYDHFYEKGAYLKTHEKHMERWHPGE</sequence>
<reference evidence="1 2" key="1">
    <citation type="journal article" date="2002" name="Genome Res.">
        <title>The genome of Methanosarcina acetivorans reveals extensive metabolic and physiological diversity.</title>
        <authorList>
            <person name="Galagan J.E."/>
            <person name="Nusbaum C."/>
            <person name="Roy A."/>
            <person name="Endrizzi M.G."/>
            <person name="Macdonald P."/>
            <person name="FitzHugh W."/>
            <person name="Calvo S."/>
            <person name="Engels R."/>
            <person name="Smirnov S."/>
            <person name="Atnoor D."/>
            <person name="Brown A."/>
            <person name="Allen N."/>
            <person name="Naylor J."/>
            <person name="Stange-Thomann N."/>
            <person name="DeArellano K."/>
            <person name="Johnson R."/>
            <person name="Linton L."/>
            <person name="McEwan P."/>
            <person name="McKernan K."/>
            <person name="Talamas J."/>
            <person name="Tirrell A."/>
            <person name="Ye W."/>
            <person name="Zimmer A."/>
            <person name="Barber R.D."/>
            <person name="Cann I."/>
            <person name="Graham D.E."/>
            <person name="Grahame D.A."/>
            <person name="Guss A."/>
            <person name="Hedderich R."/>
            <person name="Ingram-Smith C."/>
            <person name="Kuettner C.H."/>
            <person name="Krzycki J.A."/>
            <person name="Leigh J.A."/>
            <person name="Li W."/>
            <person name="Liu J."/>
            <person name="Mukhopadhyay B."/>
            <person name="Reeve J.N."/>
            <person name="Smith K."/>
            <person name="Springer T.A."/>
            <person name="Umayam L.A."/>
            <person name="White O."/>
            <person name="White R.H."/>
            <person name="de Macario E.C."/>
            <person name="Ferry J.G."/>
            <person name="Jarrell K.F."/>
            <person name="Jing H."/>
            <person name="Macario A.J.L."/>
            <person name="Paulsen I."/>
            <person name="Pritchett M."/>
            <person name="Sowers K.R."/>
            <person name="Swanson R.V."/>
            <person name="Zinder S.H."/>
            <person name="Lander E."/>
            <person name="Metcalf W.W."/>
            <person name="Birren B."/>
        </authorList>
    </citation>
    <scope>NUCLEOTIDE SEQUENCE [LARGE SCALE GENOMIC DNA]</scope>
    <source>
        <strain evidence="2">ATCC 35395 / DSM 2834 / JCM 12185 / C2A</strain>
    </source>
</reference>
<accession>Q8TNJ8</accession>
<dbReference type="HOGENOM" id="CLU_051648_0_0_2"/>
<dbReference type="KEGG" id="mac:MA_2287"/>
<protein>
    <submittedName>
        <fullName evidence="1">Uncharacterized protein</fullName>
    </submittedName>
</protein>
<evidence type="ECO:0000313" key="2">
    <source>
        <dbReference type="Proteomes" id="UP000002487"/>
    </source>
</evidence>
<organism evidence="1 2">
    <name type="scientific">Methanosarcina acetivorans (strain ATCC 35395 / DSM 2834 / JCM 12185 / C2A)</name>
    <dbReference type="NCBI Taxonomy" id="188937"/>
    <lineage>
        <taxon>Archaea</taxon>
        <taxon>Methanobacteriati</taxon>
        <taxon>Methanobacteriota</taxon>
        <taxon>Stenosarchaea group</taxon>
        <taxon>Methanomicrobia</taxon>
        <taxon>Methanosarcinales</taxon>
        <taxon>Methanosarcinaceae</taxon>
        <taxon>Methanosarcina</taxon>
    </lineage>
</organism>
<proteinExistence type="predicted"/>
<dbReference type="EnsemblBacteria" id="AAM05680">
    <property type="protein sequence ID" value="AAM05680"/>
    <property type="gene ID" value="MA_2287"/>
</dbReference>
<dbReference type="AlphaFoldDB" id="Q8TNJ8"/>
<dbReference type="InParanoid" id="Q8TNJ8"/>
<keyword evidence="2" id="KW-1185">Reference proteome</keyword>
<name>Q8TNJ8_METAC</name>
<dbReference type="Proteomes" id="UP000002487">
    <property type="component" value="Chromosome"/>
</dbReference>
<evidence type="ECO:0000313" key="1">
    <source>
        <dbReference type="EMBL" id="AAM05680.1"/>
    </source>
</evidence>